<feature type="region of interest" description="Disordered" evidence="3">
    <location>
        <begin position="555"/>
        <end position="603"/>
    </location>
</feature>
<dbReference type="PRINTS" id="PR00364">
    <property type="entry name" value="DISEASERSIST"/>
</dbReference>
<organism evidence="7 8">
    <name type="scientific">Castanea mollissima</name>
    <name type="common">Chinese chestnut</name>
    <dbReference type="NCBI Taxonomy" id="60419"/>
    <lineage>
        <taxon>Eukaryota</taxon>
        <taxon>Viridiplantae</taxon>
        <taxon>Streptophyta</taxon>
        <taxon>Embryophyta</taxon>
        <taxon>Tracheophyta</taxon>
        <taxon>Spermatophyta</taxon>
        <taxon>Magnoliopsida</taxon>
        <taxon>eudicotyledons</taxon>
        <taxon>Gunneridae</taxon>
        <taxon>Pentapetalae</taxon>
        <taxon>rosids</taxon>
        <taxon>fabids</taxon>
        <taxon>Fagales</taxon>
        <taxon>Fagaceae</taxon>
        <taxon>Castanea</taxon>
    </lineage>
</organism>
<feature type="compositionally biased region" description="Polar residues" evidence="3">
    <location>
        <begin position="519"/>
        <end position="542"/>
    </location>
</feature>
<reference evidence="7" key="1">
    <citation type="submission" date="2020-03" db="EMBL/GenBank/DDBJ databases">
        <title>Castanea mollissima Vanexum genome sequencing.</title>
        <authorList>
            <person name="Staton M."/>
        </authorList>
    </citation>
    <scope>NUCLEOTIDE SEQUENCE</scope>
    <source>
        <tissue evidence="7">Leaf</tissue>
    </source>
</reference>
<feature type="region of interest" description="Disordered" evidence="3">
    <location>
        <begin position="506"/>
        <end position="542"/>
    </location>
</feature>
<dbReference type="PANTHER" id="PTHR23155:SF955">
    <property type="entry name" value="AAA+ ATPASE DOMAIN-CONTAINING PROTEIN"/>
    <property type="match status" value="1"/>
</dbReference>
<dbReference type="Gene3D" id="3.40.50.300">
    <property type="entry name" value="P-loop containing nucleotide triphosphate hydrolases"/>
    <property type="match status" value="1"/>
</dbReference>
<evidence type="ECO:0000313" key="8">
    <source>
        <dbReference type="Proteomes" id="UP000737018"/>
    </source>
</evidence>
<feature type="compositionally biased region" description="Polar residues" evidence="3">
    <location>
        <begin position="570"/>
        <end position="583"/>
    </location>
</feature>
<dbReference type="Gene3D" id="3.80.10.10">
    <property type="entry name" value="Ribonuclease Inhibitor"/>
    <property type="match status" value="1"/>
</dbReference>
<dbReference type="Gene3D" id="1.10.10.10">
    <property type="entry name" value="Winged helix-like DNA-binding domain superfamily/Winged helix DNA-binding domain"/>
    <property type="match status" value="1"/>
</dbReference>
<dbReference type="InterPro" id="IPR058922">
    <property type="entry name" value="WHD_DRP"/>
</dbReference>
<dbReference type="InterPro" id="IPR044974">
    <property type="entry name" value="Disease_R_plants"/>
</dbReference>
<dbReference type="GO" id="GO:0043531">
    <property type="term" value="F:ADP binding"/>
    <property type="evidence" value="ECO:0007669"/>
    <property type="project" value="InterPro"/>
</dbReference>
<dbReference type="InterPro" id="IPR055414">
    <property type="entry name" value="LRR_R13L4/SHOC2-like"/>
</dbReference>
<feature type="domain" description="NB-ARC" evidence="4">
    <location>
        <begin position="281"/>
        <end position="449"/>
    </location>
</feature>
<evidence type="ECO:0000259" key="6">
    <source>
        <dbReference type="Pfam" id="PF23598"/>
    </source>
</evidence>
<keyword evidence="2" id="KW-0611">Plant defense</keyword>
<dbReference type="Pfam" id="PF00931">
    <property type="entry name" value="NB-ARC"/>
    <property type="match status" value="1"/>
</dbReference>
<dbReference type="GO" id="GO:0098542">
    <property type="term" value="P:defense response to other organism"/>
    <property type="evidence" value="ECO:0007669"/>
    <property type="project" value="TreeGrafter"/>
</dbReference>
<evidence type="ECO:0000259" key="4">
    <source>
        <dbReference type="Pfam" id="PF00931"/>
    </source>
</evidence>
<keyword evidence="8" id="KW-1185">Reference proteome</keyword>
<dbReference type="InterPro" id="IPR027417">
    <property type="entry name" value="P-loop_NTPase"/>
</dbReference>
<feature type="compositionally biased region" description="Low complexity" evidence="3">
    <location>
        <begin position="555"/>
        <end position="564"/>
    </location>
</feature>
<evidence type="ECO:0000259" key="5">
    <source>
        <dbReference type="Pfam" id="PF23559"/>
    </source>
</evidence>
<dbReference type="SUPFAM" id="SSF52058">
    <property type="entry name" value="L domain-like"/>
    <property type="match status" value="1"/>
</dbReference>
<name>A0A8J4RU36_9ROSI</name>
<feature type="region of interest" description="Disordered" evidence="3">
    <location>
        <begin position="131"/>
        <end position="166"/>
    </location>
</feature>
<dbReference type="AlphaFoldDB" id="A0A8J4RU36"/>
<keyword evidence="1" id="KW-0677">Repeat</keyword>
<dbReference type="InterPro" id="IPR002182">
    <property type="entry name" value="NB-ARC"/>
</dbReference>
<sequence length="1127" mass="127530">MEIEVRVPILLQKLRDLLAHERNVYSRSTALVRMTATKSVLESICKKIGGLERGHASQDIVQLRKDGFLSMLNEIEHVIDKFIAKTELRRRNRFIEIMPPLIYLASLPDQIRLKSKMDELTTYAEGRLPKVGIGESTTTTNPRTTHAEGPLSEEEIPEPTNATDLPATESKTVPYLHTTTAKASLSEEEIVESTTATNLHTTYAEGRSSEEEITETTATELHALESKTVPDLHTTNAKGRLYEEEIMESTITTNPHATHAKGQTTIEEIMKPGDSDFVGLEDKRDELLEKLFYSKGQESDNVIAVTGNAGSGKTVLTKTIYNAPYVRRAFNDRAWVNVSEDFEAREILLNILRQLRWESKYENLPDNVLEQRLESFLKEKRCLVVVDDVRTPFDMEKLSVVLKCIGGWSRLILTTRDINVACAANPRRNPIMLRSLTDEESWALFLKKAQIAEGNLNNRALKKEILKKCGGSPLQIIILGRLLSKKNLNEWSNVIKQLRNTNLSKSSTMIKDEHRQLSIRESSSVTEPAVQQSSTAGLRKSSSVIEPAVKQLSTADVTDSSSATEPAVQQLPTADVTDSSSATEPAVQQLPTADVTDSSSATEPAGQESIYTLSYQELSPRTQFCFLYFGLFPRAFEIPVRRLFHLWLAEGLLIPLPEEQKAPEDLAEEYFEQLLSRGLIEVADERADERLDGSPKRYCMPGDIWDEFNPKAVGPRLFYDIRRTHESENSPNYDIRTTHESKNSPKIRRLVENAYSKNSSSDSCSKYYSPLYIQNLRCYVSFDTRKRDLPIQEVRMFLKTIVTERGFGLLIVLDLENVYKPMLSETLGKLLHLKYLGLRWTFLDSLPTSVGNLPYLETLDVKHTNIFALPSSIWKAKNLRHLYLSEIHIDMSVKKPNCQSLTNLKTLWGLSIGNESLVKNCLSELTGLRKLKLTCISESEFEAKWIKKLSNLESLKLRSIDAFGKPSALNLETVAALDKLRDLYLLGQLPRAIDNDQFPSKLTILTLSASRREEDPMQILGQLPELNILRLLRDSYTGKQMICKGFPKLSVLKLWMLDRLEEWIVENGAMPRLRKLEIRCCNQLKQTVGLELMKDLEKVTLTDMPDGFAEKVMVNANVEKVTQSFAP</sequence>
<evidence type="ECO:0000256" key="3">
    <source>
        <dbReference type="SAM" id="MobiDB-lite"/>
    </source>
</evidence>
<dbReference type="PANTHER" id="PTHR23155">
    <property type="entry name" value="DISEASE RESISTANCE PROTEIN RP"/>
    <property type="match status" value="1"/>
</dbReference>
<protein>
    <submittedName>
        <fullName evidence="7">Uncharacterized protein</fullName>
    </submittedName>
</protein>
<dbReference type="OrthoDB" id="611536at2759"/>
<feature type="compositionally biased region" description="Polar residues" evidence="3">
    <location>
        <begin position="135"/>
        <end position="144"/>
    </location>
</feature>
<dbReference type="SUPFAM" id="SSF52540">
    <property type="entry name" value="P-loop containing nucleoside triphosphate hydrolases"/>
    <property type="match status" value="1"/>
</dbReference>
<feature type="domain" description="Disease resistance protein winged helix" evidence="5">
    <location>
        <begin position="631"/>
        <end position="691"/>
    </location>
</feature>
<dbReference type="EMBL" id="JRKL02000217">
    <property type="protein sequence ID" value="KAF3973714.1"/>
    <property type="molecule type" value="Genomic_DNA"/>
</dbReference>
<dbReference type="InterPro" id="IPR036388">
    <property type="entry name" value="WH-like_DNA-bd_sf"/>
</dbReference>
<proteinExistence type="predicted"/>
<dbReference type="Pfam" id="PF23559">
    <property type="entry name" value="WHD_DRP"/>
    <property type="match status" value="1"/>
</dbReference>
<evidence type="ECO:0000256" key="2">
    <source>
        <dbReference type="ARBA" id="ARBA00022821"/>
    </source>
</evidence>
<dbReference type="Proteomes" id="UP000737018">
    <property type="component" value="Unassembled WGS sequence"/>
</dbReference>
<dbReference type="Pfam" id="PF23598">
    <property type="entry name" value="LRR_14"/>
    <property type="match status" value="1"/>
</dbReference>
<feature type="compositionally biased region" description="Polar residues" evidence="3">
    <location>
        <begin position="589"/>
        <end position="602"/>
    </location>
</feature>
<dbReference type="Gene3D" id="1.10.8.430">
    <property type="entry name" value="Helical domain of apoptotic protease-activating factors"/>
    <property type="match status" value="1"/>
</dbReference>
<dbReference type="InterPro" id="IPR042197">
    <property type="entry name" value="Apaf_helical"/>
</dbReference>
<accession>A0A8J4RU36</accession>
<feature type="domain" description="Disease resistance R13L4/SHOC-2-like LRR" evidence="6">
    <location>
        <begin position="806"/>
        <end position="1103"/>
    </location>
</feature>
<gene>
    <name evidence="7" type="ORF">CMV_002891</name>
</gene>
<evidence type="ECO:0000256" key="1">
    <source>
        <dbReference type="ARBA" id="ARBA00022737"/>
    </source>
</evidence>
<dbReference type="InterPro" id="IPR032675">
    <property type="entry name" value="LRR_dom_sf"/>
</dbReference>
<comment type="caution">
    <text evidence="7">The sequence shown here is derived from an EMBL/GenBank/DDBJ whole genome shotgun (WGS) entry which is preliminary data.</text>
</comment>
<evidence type="ECO:0000313" key="7">
    <source>
        <dbReference type="EMBL" id="KAF3973714.1"/>
    </source>
</evidence>